<gene>
    <name evidence="1" type="ORF">POJ06DRAFT_260850</name>
</gene>
<evidence type="ECO:0000313" key="2">
    <source>
        <dbReference type="Proteomes" id="UP001217417"/>
    </source>
</evidence>
<dbReference type="Proteomes" id="UP001217417">
    <property type="component" value="Unassembled WGS sequence"/>
</dbReference>
<dbReference type="EMBL" id="JARPMG010000010">
    <property type="protein sequence ID" value="KAJ8098068.1"/>
    <property type="molecule type" value="Genomic_DNA"/>
</dbReference>
<dbReference type="RefSeq" id="XP_056041518.1">
    <property type="nucleotide sequence ID" value="XM_056188532.1"/>
</dbReference>
<evidence type="ECO:0000313" key="1">
    <source>
        <dbReference type="EMBL" id="KAJ8098068.1"/>
    </source>
</evidence>
<organism evidence="1 2">
    <name type="scientific">Lipomyces tetrasporus</name>
    <dbReference type="NCBI Taxonomy" id="54092"/>
    <lineage>
        <taxon>Eukaryota</taxon>
        <taxon>Fungi</taxon>
        <taxon>Dikarya</taxon>
        <taxon>Ascomycota</taxon>
        <taxon>Saccharomycotina</taxon>
        <taxon>Lipomycetes</taxon>
        <taxon>Lipomycetales</taxon>
        <taxon>Lipomycetaceae</taxon>
        <taxon>Lipomyces</taxon>
    </lineage>
</organism>
<sequence length="112" mass="12756">MTPLSWLGEKVGQEELEDSQRLPRLCNEQQIGQKGCDDVDPAEGLGTLGVPVLHLIINPRGIWATGRVYLVLVFPALMRVSQWHRAMRPEQVKKTNVRKTMKKTLPPWRRCG</sequence>
<protein>
    <submittedName>
        <fullName evidence="1">Uncharacterized protein</fullName>
    </submittedName>
</protein>
<dbReference type="AlphaFoldDB" id="A0AAD7QMS5"/>
<reference evidence="1" key="1">
    <citation type="submission" date="2023-03" db="EMBL/GenBank/DDBJ databases">
        <title>Near-Complete genome sequence of Lipomyces tetrasporous NRRL Y-64009, an oleaginous yeast capable of growing on lignocellulosic hydrolysates.</title>
        <authorList>
            <consortium name="Lawrence Berkeley National Laboratory"/>
            <person name="Jagtap S.S."/>
            <person name="Liu J.-J."/>
            <person name="Walukiewicz H.E."/>
            <person name="Pangilinan J."/>
            <person name="Lipzen A."/>
            <person name="Ahrendt S."/>
            <person name="Koriabine M."/>
            <person name="Cobaugh K."/>
            <person name="Salamov A."/>
            <person name="Yoshinaga Y."/>
            <person name="Ng V."/>
            <person name="Daum C."/>
            <person name="Grigoriev I.V."/>
            <person name="Slininger P.J."/>
            <person name="Dien B.S."/>
            <person name="Jin Y.-S."/>
            <person name="Rao C.V."/>
        </authorList>
    </citation>
    <scope>NUCLEOTIDE SEQUENCE</scope>
    <source>
        <strain evidence="1">NRRL Y-64009</strain>
    </source>
</reference>
<dbReference type="GeneID" id="80883698"/>
<keyword evidence="2" id="KW-1185">Reference proteome</keyword>
<proteinExistence type="predicted"/>
<name>A0AAD7QMS5_9ASCO</name>
<comment type="caution">
    <text evidence="1">The sequence shown here is derived from an EMBL/GenBank/DDBJ whole genome shotgun (WGS) entry which is preliminary data.</text>
</comment>
<accession>A0AAD7QMS5</accession>